<dbReference type="SUPFAM" id="SSF52821">
    <property type="entry name" value="Rhodanese/Cell cycle control phosphatase"/>
    <property type="match status" value="1"/>
</dbReference>
<dbReference type="GO" id="GO:0008641">
    <property type="term" value="F:ubiquitin-like modifier activating enzyme activity"/>
    <property type="evidence" value="ECO:0007669"/>
    <property type="project" value="InterPro"/>
</dbReference>
<dbReference type="GO" id="GO:0008146">
    <property type="term" value="F:sulfotransferase activity"/>
    <property type="evidence" value="ECO:0007669"/>
    <property type="project" value="TreeGrafter"/>
</dbReference>
<dbReference type="InterPro" id="IPR000594">
    <property type="entry name" value="ThiF_NAD_FAD-bd"/>
</dbReference>
<dbReference type="Pfam" id="PF00581">
    <property type="entry name" value="Rhodanese"/>
    <property type="match status" value="1"/>
</dbReference>
<dbReference type="EMBL" id="BRXX01000138">
    <property type="protein sequence ID" value="GMH93384.1"/>
    <property type="molecule type" value="Genomic_DNA"/>
</dbReference>
<dbReference type="FunFam" id="3.40.50.720:FF:000080">
    <property type="entry name" value="Thiazole biosynthesis adenylyltransferase ThiF"/>
    <property type="match status" value="1"/>
</dbReference>
<dbReference type="GO" id="GO:0016779">
    <property type="term" value="F:nucleotidyltransferase activity"/>
    <property type="evidence" value="ECO:0007669"/>
    <property type="project" value="TreeGrafter"/>
</dbReference>
<dbReference type="Gene3D" id="3.40.250.10">
    <property type="entry name" value="Rhodanese-like domain"/>
    <property type="match status" value="1"/>
</dbReference>
<dbReference type="InterPro" id="IPR045886">
    <property type="entry name" value="ThiF/MoeB/HesA"/>
</dbReference>
<dbReference type="Pfam" id="PF00899">
    <property type="entry name" value="ThiF"/>
    <property type="match status" value="1"/>
</dbReference>
<evidence type="ECO:0000259" key="2">
    <source>
        <dbReference type="PROSITE" id="PS50206"/>
    </source>
</evidence>
<dbReference type="PROSITE" id="PS50206">
    <property type="entry name" value="RHODANESE_3"/>
    <property type="match status" value="1"/>
</dbReference>
<dbReference type="SMART" id="SM00450">
    <property type="entry name" value="RHOD"/>
    <property type="match status" value="1"/>
</dbReference>
<dbReference type="InterPro" id="IPR035985">
    <property type="entry name" value="Ubiquitin-activating_enz"/>
</dbReference>
<dbReference type="PANTHER" id="PTHR10953:SF102">
    <property type="entry name" value="ADENYLYLTRANSFERASE AND SULFURTRANSFERASE MOCS3"/>
    <property type="match status" value="1"/>
</dbReference>
<name>A0A9W7BTS1_9STRA</name>
<dbReference type="Proteomes" id="UP001165160">
    <property type="component" value="Unassembled WGS sequence"/>
</dbReference>
<comment type="caution">
    <text evidence="3">The sequence shown here is derived from an EMBL/GenBank/DDBJ whole genome shotgun (WGS) entry which is preliminary data.</text>
</comment>
<reference evidence="4" key="1">
    <citation type="journal article" date="2023" name="Commun. Biol.">
        <title>Genome analysis of Parmales, the sister group of diatoms, reveals the evolutionary specialization of diatoms from phago-mixotrophs to photoautotrophs.</title>
        <authorList>
            <person name="Ban H."/>
            <person name="Sato S."/>
            <person name="Yoshikawa S."/>
            <person name="Yamada K."/>
            <person name="Nakamura Y."/>
            <person name="Ichinomiya M."/>
            <person name="Sato N."/>
            <person name="Blanc-Mathieu R."/>
            <person name="Endo H."/>
            <person name="Kuwata A."/>
            <person name="Ogata H."/>
        </authorList>
    </citation>
    <scope>NUCLEOTIDE SEQUENCE [LARGE SCALE GENOMIC DNA]</scope>
    <source>
        <strain evidence="4">NIES 3699</strain>
    </source>
</reference>
<dbReference type="GO" id="GO:0004792">
    <property type="term" value="F:thiosulfate-cyanide sulfurtransferase activity"/>
    <property type="evidence" value="ECO:0007669"/>
    <property type="project" value="TreeGrafter"/>
</dbReference>
<gene>
    <name evidence="3" type="ORF">TrVE_jg14340</name>
</gene>
<dbReference type="GO" id="GO:0005829">
    <property type="term" value="C:cytosol"/>
    <property type="evidence" value="ECO:0007669"/>
    <property type="project" value="TreeGrafter"/>
</dbReference>
<protein>
    <recommendedName>
        <fullName evidence="2">Rhodanese domain-containing protein</fullName>
    </recommendedName>
</protein>
<evidence type="ECO:0000256" key="1">
    <source>
        <dbReference type="ARBA" id="ARBA00009919"/>
    </source>
</evidence>
<keyword evidence="4" id="KW-1185">Reference proteome</keyword>
<proteinExistence type="inferred from homology"/>
<dbReference type="InterPro" id="IPR001763">
    <property type="entry name" value="Rhodanese-like_dom"/>
</dbReference>
<feature type="domain" description="Rhodanese" evidence="2">
    <location>
        <begin position="306"/>
        <end position="389"/>
    </location>
</feature>
<dbReference type="Gene3D" id="3.40.50.720">
    <property type="entry name" value="NAD(P)-binding Rossmann-like Domain"/>
    <property type="match status" value="1"/>
</dbReference>
<evidence type="ECO:0000313" key="3">
    <source>
        <dbReference type="EMBL" id="GMH93384.1"/>
    </source>
</evidence>
<organism evidence="3 4">
    <name type="scientific">Triparma verrucosa</name>
    <dbReference type="NCBI Taxonomy" id="1606542"/>
    <lineage>
        <taxon>Eukaryota</taxon>
        <taxon>Sar</taxon>
        <taxon>Stramenopiles</taxon>
        <taxon>Ochrophyta</taxon>
        <taxon>Bolidophyceae</taxon>
        <taxon>Parmales</taxon>
        <taxon>Triparmaceae</taxon>
        <taxon>Triparma</taxon>
    </lineage>
</organism>
<dbReference type="SUPFAM" id="SSF69572">
    <property type="entry name" value="Activating enzymes of the ubiquitin-like proteins"/>
    <property type="match status" value="1"/>
</dbReference>
<dbReference type="AlphaFoldDB" id="A0A9W7BTS1"/>
<dbReference type="InterPro" id="IPR036873">
    <property type="entry name" value="Rhodanese-like_dom_sf"/>
</dbReference>
<sequence length="394" mass="42333">MSKFVIPGAAPEQQTLDRYSRQIVLPRGFGGVDPITRLQNSTAIIVGLGGLGSPVATYLASSGVGRLVLVDGDSVESSNLHRQVIHCEATVGIPKVVSAQRRLQEINSSTKVTTVQSHVTAENVDTLFKDFVDSRTVFFDCTDNLTTRLIINDGVSKCYPKVPIVSGSAVSLSGQVTVLNTANGGCYNCLQPTKPSSMSCSTSGILPSVCGIIGGLQVSQGIKCFLGKDDGVLCNKILMYDATFDESFHCFNIPKNPKCRTCCSSNGDNLSTMTSFSGASCSDALNPNDSKMLPDSYVSSEEYDKSPDSFVTLDVRTEQEISVGHLKDSIFLHKSPSIMSELVSSEKPVVFVCRTGIRARQRLIEFEGLGGKGGKVLRGGLFKWKETCPEFPLI</sequence>
<dbReference type="CDD" id="cd00757">
    <property type="entry name" value="ThiF_MoeB_HesA_family"/>
    <property type="match status" value="1"/>
</dbReference>
<dbReference type="PANTHER" id="PTHR10953">
    <property type="entry name" value="UBIQUITIN-ACTIVATING ENZYME E1"/>
    <property type="match status" value="1"/>
</dbReference>
<evidence type="ECO:0000313" key="4">
    <source>
        <dbReference type="Proteomes" id="UP001165160"/>
    </source>
</evidence>
<accession>A0A9W7BTS1</accession>
<comment type="similarity">
    <text evidence="1">Belongs to the HesA/MoeB/ThiF family.</text>
</comment>